<dbReference type="AlphaFoldDB" id="A0AAN6IR97"/>
<dbReference type="Proteomes" id="UP001161757">
    <property type="component" value="Unassembled WGS sequence"/>
</dbReference>
<dbReference type="Gene3D" id="3.40.50.720">
    <property type="entry name" value="NAD(P)-binding Rossmann-like Domain"/>
    <property type="match status" value="1"/>
</dbReference>
<dbReference type="InterPro" id="IPR051468">
    <property type="entry name" value="Fungal_SecMetab_SDRs"/>
</dbReference>
<dbReference type="InterPro" id="IPR036291">
    <property type="entry name" value="NAD(P)-bd_dom_sf"/>
</dbReference>
<dbReference type="PANTHER" id="PTHR43544">
    <property type="entry name" value="SHORT-CHAIN DEHYDROGENASE/REDUCTASE"/>
    <property type="match status" value="1"/>
</dbReference>
<evidence type="ECO:0000313" key="4">
    <source>
        <dbReference type="Proteomes" id="UP001161757"/>
    </source>
</evidence>
<dbReference type="SUPFAM" id="SSF51735">
    <property type="entry name" value="NAD(P)-binding Rossmann-fold domains"/>
    <property type="match status" value="1"/>
</dbReference>
<dbReference type="InterPro" id="IPR002347">
    <property type="entry name" value="SDR_fam"/>
</dbReference>
<dbReference type="GO" id="GO:0005737">
    <property type="term" value="C:cytoplasm"/>
    <property type="evidence" value="ECO:0007669"/>
    <property type="project" value="TreeGrafter"/>
</dbReference>
<sequence length="267" mass="28825">MASHVFEDMDRTSDSAGIPYRLREADDSTQLTKTLAARPESEVRFIAATGRKKATALKELTQKYPGRVVFMPLDTTDDASVKAAVKEVERLLGPNGGLDVLINNAGVLNLTPGGIENMADLMSTLEINVNGPQRVTAAFVPLLRKGSRKLIVNVSSTLGSMTFAKYFQVQPAPAYKVSKAALNMLTVQWALALANEGFTVIAVSPGWLKTDLGSEAADLPVEVGVGAVLDIVEHTTKEQNGKFFDIHVPGDWRLGELQLYQGGEAPW</sequence>
<evidence type="ECO:0000256" key="1">
    <source>
        <dbReference type="ARBA" id="ARBA00006484"/>
    </source>
</evidence>
<protein>
    <recommendedName>
        <fullName evidence="5">Short chain oxidoreductase</fullName>
    </recommendedName>
</protein>
<evidence type="ECO:0000256" key="2">
    <source>
        <dbReference type="RuleBase" id="RU000363"/>
    </source>
</evidence>
<evidence type="ECO:0000313" key="3">
    <source>
        <dbReference type="EMBL" id="KAJ8987523.1"/>
    </source>
</evidence>
<comment type="similarity">
    <text evidence="1 2">Belongs to the short-chain dehydrogenases/reductases (SDR) family.</text>
</comment>
<dbReference type="EMBL" id="JAJGCB010000024">
    <property type="protein sequence ID" value="KAJ8987523.1"/>
    <property type="molecule type" value="Genomic_DNA"/>
</dbReference>
<dbReference type="PANTHER" id="PTHR43544:SF36">
    <property type="entry name" value="CHAIN OXIDOREDUCTASE (CSGA), PUTATIVE (AFU_ORTHOLOGUE AFUA_4G00910)-RELATED"/>
    <property type="match status" value="1"/>
</dbReference>
<dbReference type="GO" id="GO:0016491">
    <property type="term" value="F:oxidoreductase activity"/>
    <property type="evidence" value="ECO:0007669"/>
    <property type="project" value="TreeGrafter"/>
</dbReference>
<accession>A0AAN6IR97</accession>
<organism evidence="3 4">
    <name type="scientific">Exophiala dermatitidis</name>
    <name type="common">Black yeast-like fungus</name>
    <name type="synonym">Wangiella dermatitidis</name>
    <dbReference type="NCBI Taxonomy" id="5970"/>
    <lineage>
        <taxon>Eukaryota</taxon>
        <taxon>Fungi</taxon>
        <taxon>Dikarya</taxon>
        <taxon>Ascomycota</taxon>
        <taxon>Pezizomycotina</taxon>
        <taxon>Eurotiomycetes</taxon>
        <taxon>Chaetothyriomycetidae</taxon>
        <taxon>Chaetothyriales</taxon>
        <taxon>Herpotrichiellaceae</taxon>
        <taxon>Exophiala</taxon>
    </lineage>
</organism>
<reference evidence="3" key="1">
    <citation type="submission" date="2023-01" db="EMBL/GenBank/DDBJ databases">
        <title>Exophiala dermititidis isolated from Cystic Fibrosis Patient.</title>
        <authorList>
            <person name="Kurbessoian T."/>
            <person name="Crocker A."/>
            <person name="Murante D."/>
            <person name="Hogan D.A."/>
            <person name="Stajich J.E."/>
        </authorList>
    </citation>
    <scope>NUCLEOTIDE SEQUENCE</scope>
    <source>
        <strain evidence="3">Ex8</strain>
    </source>
</reference>
<dbReference type="PRINTS" id="PR00081">
    <property type="entry name" value="GDHRDH"/>
</dbReference>
<gene>
    <name evidence="3" type="ORF">HRR80_008424</name>
</gene>
<dbReference type="Pfam" id="PF00106">
    <property type="entry name" value="adh_short"/>
    <property type="match status" value="1"/>
</dbReference>
<name>A0AAN6IR97_EXODE</name>
<dbReference type="PRINTS" id="PR00080">
    <property type="entry name" value="SDRFAMILY"/>
</dbReference>
<proteinExistence type="inferred from homology"/>
<comment type="caution">
    <text evidence="3">The sequence shown here is derived from an EMBL/GenBank/DDBJ whole genome shotgun (WGS) entry which is preliminary data.</text>
</comment>
<evidence type="ECO:0008006" key="5">
    <source>
        <dbReference type="Google" id="ProtNLM"/>
    </source>
</evidence>